<keyword evidence="1" id="KW-0812">Transmembrane</keyword>
<feature type="transmembrane region" description="Helical" evidence="1">
    <location>
        <begin position="49"/>
        <end position="71"/>
    </location>
</feature>
<feature type="transmembrane region" description="Helical" evidence="1">
    <location>
        <begin position="121"/>
        <end position="142"/>
    </location>
</feature>
<feature type="transmembrane region" description="Helical" evidence="1">
    <location>
        <begin position="92"/>
        <end position="109"/>
    </location>
</feature>
<feature type="transmembrane region" description="Helical" evidence="1">
    <location>
        <begin position="25"/>
        <end position="43"/>
    </location>
</feature>
<organism evidence="2 3">
    <name type="scientific">Companilactobacillus mishanensis</name>
    <dbReference type="NCBI Taxonomy" id="2486008"/>
    <lineage>
        <taxon>Bacteria</taxon>
        <taxon>Bacillati</taxon>
        <taxon>Bacillota</taxon>
        <taxon>Bacilli</taxon>
        <taxon>Lactobacillales</taxon>
        <taxon>Lactobacillaceae</taxon>
        <taxon>Companilactobacillus</taxon>
    </lineage>
</organism>
<proteinExistence type="predicted"/>
<name>A0ABW9P4U1_9LACO</name>
<keyword evidence="3" id="KW-1185">Reference proteome</keyword>
<comment type="caution">
    <text evidence="2">The sequence shown here is derived from an EMBL/GenBank/DDBJ whole genome shotgun (WGS) entry which is preliminary data.</text>
</comment>
<sequence>MNEIFDDYIQKSVTKFRLNKHIKDYFYANKWLLAFFLAFPLLMDLFFGTFSFFSLVKTIFILISGFVWVYLKYLFVKNVLVNKDNQLQPWKYNLWNAGIWGFVITLLAIPSQGHEPVDFSFLINIIVVFIIGGLFSLLFTSLEMPRIKNYLGNEKTSKR</sequence>
<dbReference type="Proteomes" id="UP000436655">
    <property type="component" value="Unassembled WGS sequence"/>
</dbReference>
<protein>
    <submittedName>
        <fullName evidence="2">Uncharacterized protein</fullName>
    </submittedName>
</protein>
<keyword evidence="1" id="KW-1133">Transmembrane helix</keyword>
<evidence type="ECO:0000256" key="1">
    <source>
        <dbReference type="SAM" id="Phobius"/>
    </source>
</evidence>
<gene>
    <name evidence="2" type="ORF">FHL03_01810</name>
</gene>
<accession>A0ABW9P4U1</accession>
<dbReference type="EMBL" id="VDFN01000001">
    <property type="protein sequence ID" value="MQS44216.1"/>
    <property type="molecule type" value="Genomic_DNA"/>
</dbReference>
<evidence type="ECO:0000313" key="3">
    <source>
        <dbReference type="Proteomes" id="UP000436655"/>
    </source>
</evidence>
<keyword evidence="1" id="KW-0472">Membrane</keyword>
<dbReference type="RefSeq" id="WP_125702865.1">
    <property type="nucleotide sequence ID" value="NZ_JBHTOO010000003.1"/>
</dbReference>
<evidence type="ECO:0000313" key="2">
    <source>
        <dbReference type="EMBL" id="MQS44216.1"/>
    </source>
</evidence>
<reference evidence="2 3" key="1">
    <citation type="journal article" date="2019" name="Syst. Appl. Microbiol.">
        <title>Polyphasic characterization of two novel Lactobacillus spp. isolated from blown salami packages: Description of Lactobacillus halodurans sp. nov. and Lactobacillus salsicarnum sp. nov.</title>
        <authorList>
            <person name="Schuster J.A."/>
            <person name="Klingl A."/>
            <person name="Vogel R.F."/>
            <person name="Ehrmann M.A."/>
        </authorList>
    </citation>
    <scope>NUCLEOTIDE SEQUENCE [LARGE SCALE GENOMIC DNA]</scope>
    <source>
        <strain evidence="2 3">TMW 1.2098</strain>
    </source>
</reference>